<proteinExistence type="predicted"/>
<dbReference type="EMBL" id="KQ419989">
    <property type="protein sequence ID" value="KOF81810.1"/>
    <property type="molecule type" value="Genomic_DNA"/>
</dbReference>
<name>A0A0L8GZ07_OCTBM</name>
<accession>A0A0L8GZ07</accession>
<sequence>MFVLQISFREIFECFLNTLENVFETATNEYCICLLFKRKNPKQYLNEICLAKKAMEKKNNIK</sequence>
<reference evidence="1" key="1">
    <citation type="submission" date="2015-07" db="EMBL/GenBank/DDBJ databases">
        <title>MeaNS - Measles Nucleotide Surveillance Program.</title>
        <authorList>
            <person name="Tran T."/>
            <person name="Druce J."/>
        </authorList>
    </citation>
    <scope>NUCLEOTIDE SEQUENCE</scope>
    <source>
        <strain evidence="1">UCB-OBI-ISO-001</strain>
        <tissue evidence="1">Gonad</tissue>
    </source>
</reference>
<organism evidence="1">
    <name type="scientific">Octopus bimaculoides</name>
    <name type="common">California two-spotted octopus</name>
    <dbReference type="NCBI Taxonomy" id="37653"/>
    <lineage>
        <taxon>Eukaryota</taxon>
        <taxon>Metazoa</taxon>
        <taxon>Spiralia</taxon>
        <taxon>Lophotrochozoa</taxon>
        <taxon>Mollusca</taxon>
        <taxon>Cephalopoda</taxon>
        <taxon>Coleoidea</taxon>
        <taxon>Octopodiformes</taxon>
        <taxon>Octopoda</taxon>
        <taxon>Incirrata</taxon>
        <taxon>Octopodidae</taxon>
        <taxon>Octopus</taxon>
    </lineage>
</organism>
<protein>
    <submittedName>
        <fullName evidence="1">Uncharacterized protein</fullName>
    </submittedName>
</protein>
<dbReference type="AlphaFoldDB" id="A0A0L8GZ07"/>
<evidence type="ECO:0000313" key="1">
    <source>
        <dbReference type="EMBL" id="KOF81810.1"/>
    </source>
</evidence>
<gene>
    <name evidence="1" type="ORF">OCBIM_22026102mg</name>
</gene>